<keyword evidence="10" id="KW-1185">Reference proteome</keyword>
<dbReference type="PRINTS" id="PR00377">
    <property type="entry name" value="IMPHPHTASES"/>
</dbReference>
<dbReference type="Proteomes" id="UP000322876">
    <property type="component" value="Unassembled WGS sequence"/>
</dbReference>
<feature type="binding site" evidence="7">
    <location>
        <position position="66"/>
    </location>
    <ligand>
        <name>Mg(2+)</name>
        <dbReference type="ChEBI" id="CHEBI:18420"/>
        <label>1</label>
        <note>catalytic</note>
    </ligand>
</feature>
<evidence type="ECO:0000313" key="9">
    <source>
        <dbReference type="EMBL" id="KAA0259440.1"/>
    </source>
</evidence>
<keyword evidence="6 7" id="KW-0460">Magnesium</keyword>
<gene>
    <name evidence="9" type="ORF">FHQ18_00755</name>
</gene>
<dbReference type="EC" id="3.1.3.25" evidence="8"/>
<dbReference type="InterPro" id="IPR000760">
    <property type="entry name" value="Inositol_monophosphatase-like"/>
</dbReference>
<dbReference type="PROSITE" id="PS00630">
    <property type="entry name" value="IMP_2"/>
    <property type="match status" value="1"/>
</dbReference>
<evidence type="ECO:0000256" key="5">
    <source>
        <dbReference type="ARBA" id="ARBA00022801"/>
    </source>
</evidence>
<evidence type="ECO:0000256" key="3">
    <source>
        <dbReference type="ARBA" id="ARBA00009759"/>
    </source>
</evidence>
<feature type="binding site" evidence="7">
    <location>
        <position position="82"/>
    </location>
    <ligand>
        <name>Mg(2+)</name>
        <dbReference type="ChEBI" id="CHEBI:18420"/>
        <label>1</label>
        <note>catalytic</note>
    </ligand>
</feature>
<evidence type="ECO:0000256" key="8">
    <source>
        <dbReference type="RuleBase" id="RU364068"/>
    </source>
</evidence>
<evidence type="ECO:0000313" key="10">
    <source>
        <dbReference type="Proteomes" id="UP000322876"/>
    </source>
</evidence>
<keyword evidence="4 7" id="KW-0479">Metal-binding</keyword>
<evidence type="ECO:0000256" key="4">
    <source>
        <dbReference type="ARBA" id="ARBA00022723"/>
    </source>
</evidence>
<dbReference type="SUPFAM" id="SSF56655">
    <property type="entry name" value="Carbohydrate phosphatase"/>
    <property type="match status" value="1"/>
</dbReference>
<accession>A0A5A8F6J5</accession>
<dbReference type="GO" id="GO:0046872">
    <property type="term" value="F:metal ion binding"/>
    <property type="evidence" value="ECO:0007669"/>
    <property type="project" value="UniProtKB-KW"/>
</dbReference>
<dbReference type="PANTHER" id="PTHR20854">
    <property type="entry name" value="INOSITOL MONOPHOSPHATASE"/>
    <property type="match status" value="1"/>
</dbReference>
<dbReference type="InterPro" id="IPR020550">
    <property type="entry name" value="Inositol_monophosphatase_CS"/>
</dbReference>
<dbReference type="GO" id="GO:0006020">
    <property type="term" value="P:inositol metabolic process"/>
    <property type="evidence" value="ECO:0007669"/>
    <property type="project" value="TreeGrafter"/>
</dbReference>
<dbReference type="Gene3D" id="3.40.190.80">
    <property type="match status" value="1"/>
</dbReference>
<dbReference type="GO" id="GO:0046854">
    <property type="term" value="P:phosphatidylinositol phosphate biosynthetic process"/>
    <property type="evidence" value="ECO:0007669"/>
    <property type="project" value="InterPro"/>
</dbReference>
<dbReference type="GO" id="GO:0007165">
    <property type="term" value="P:signal transduction"/>
    <property type="evidence" value="ECO:0007669"/>
    <property type="project" value="TreeGrafter"/>
</dbReference>
<evidence type="ECO:0000256" key="7">
    <source>
        <dbReference type="PIRSR" id="PIRSR600760-2"/>
    </source>
</evidence>
<evidence type="ECO:0000256" key="1">
    <source>
        <dbReference type="ARBA" id="ARBA00001033"/>
    </source>
</evidence>
<reference evidence="9 10" key="1">
    <citation type="submission" date="2019-06" db="EMBL/GenBank/DDBJ databases">
        <title>Genomic insights into carbon and energy metabolism of Deferribacter autotrophicus revealed new metabolic traits in the phylum Deferribacteres.</title>
        <authorList>
            <person name="Slobodkin A.I."/>
            <person name="Slobodkina G.B."/>
            <person name="Allioux M."/>
            <person name="Alain K."/>
            <person name="Jebbar M."/>
            <person name="Shadrin V."/>
            <person name="Kublanov I.V."/>
            <person name="Toshchakov S.V."/>
            <person name="Bonch-Osmolovskaya E.A."/>
        </authorList>
    </citation>
    <scope>NUCLEOTIDE SEQUENCE [LARGE SCALE GENOMIC DNA]</scope>
    <source>
        <strain evidence="9 10">SL50</strain>
    </source>
</reference>
<dbReference type="PANTHER" id="PTHR20854:SF4">
    <property type="entry name" value="INOSITOL-1-MONOPHOSPHATASE-RELATED"/>
    <property type="match status" value="1"/>
</dbReference>
<comment type="catalytic activity">
    <reaction evidence="1 8">
        <text>a myo-inositol phosphate + H2O = myo-inositol + phosphate</text>
        <dbReference type="Rhea" id="RHEA:24056"/>
        <dbReference type="ChEBI" id="CHEBI:15377"/>
        <dbReference type="ChEBI" id="CHEBI:17268"/>
        <dbReference type="ChEBI" id="CHEBI:43474"/>
        <dbReference type="ChEBI" id="CHEBI:84139"/>
        <dbReference type="EC" id="3.1.3.25"/>
    </reaction>
</comment>
<dbReference type="InterPro" id="IPR033942">
    <property type="entry name" value="IMPase"/>
</dbReference>
<dbReference type="CDD" id="cd01639">
    <property type="entry name" value="IMPase"/>
    <property type="match status" value="1"/>
</dbReference>
<dbReference type="Gene3D" id="3.30.540.10">
    <property type="entry name" value="Fructose-1,6-Bisphosphatase, subunit A, domain 1"/>
    <property type="match status" value="1"/>
</dbReference>
<comment type="caution">
    <text evidence="9">The sequence shown here is derived from an EMBL/GenBank/DDBJ whole genome shotgun (WGS) entry which is preliminary data.</text>
</comment>
<dbReference type="GO" id="GO:0008934">
    <property type="term" value="F:inositol monophosphate 1-phosphatase activity"/>
    <property type="evidence" value="ECO:0007669"/>
    <property type="project" value="InterPro"/>
</dbReference>
<dbReference type="AlphaFoldDB" id="A0A5A8F6J5"/>
<proteinExistence type="inferred from homology"/>
<sequence length="258" mass="28674">MEKSVINFLKEIVIEAGKIIKENFNKSNTVHYKGKIDLVTEIDIKVEEFIKKRLETIEGDFNIVAEESFDGNLPDDKVILLDPIDGTTNFVHGFPFVAISLALIDKDYECGIVYNPILDEIFTAESGKGAYLNGERIFVSKTDNLEKSLIATGFPYSSVVENIDKLLKLLSNVLKNTRGIRRAGSAALDLCYVAKGVFDGYYESNLKPWDVAAGKIVVKEAGGEVLNIEGESYTFSDKFIIATNKFITKDLLRLLNGV</sequence>
<organism evidence="9 10">
    <name type="scientific">Deferribacter autotrophicus</name>
    <dbReference type="NCBI Taxonomy" id="500465"/>
    <lineage>
        <taxon>Bacteria</taxon>
        <taxon>Pseudomonadati</taxon>
        <taxon>Deferribacterota</taxon>
        <taxon>Deferribacteres</taxon>
        <taxon>Deferribacterales</taxon>
        <taxon>Deferribacteraceae</taxon>
        <taxon>Deferribacter</taxon>
    </lineage>
</organism>
<comment type="cofactor">
    <cofactor evidence="2 7 8">
        <name>Mg(2+)</name>
        <dbReference type="ChEBI" id="CHEBI:18420"/>
    </cofactor>
</comment>
<evidence type="ECO:0000256" key="2">
    <source>
        <dbReference type="ARBA" id="ARBA00001946"/>
    </source>
</evidence>
<keyword evidence="5 8" id="KW-0378">Hydrolase</keyword>
<dbReference type="FunFam" id="3.40.190.80:FF:000002">
    <property type="entry name" value="Inositol-1-monophosphatase"/>
    <property type="match status" value="1"/>
</dbReference>
<dbReference type="EMBL" id="VFJB01000001">
    <property type="protein sequence ID" value="KAA0259440.1"/>
    <property type="molecule type" value="Genomic_DNA"/>
</dbReference>
<evidence type="ECO:0000256" key="6">
    <source>
        <dbReference type="ARBA" id="ARBA00022842"/>
    </source>
</evidence>
<name>A0A5A8F6J5_9BACT</name>
<dbReference type="Pfam" id="PF00459">
    <property type="entry name" value="Inositol_P"/>
    <property type="match status" value="1"/>
</dbReference>
<dbReference type="OrthoDB" id="9772456at2"/>
<feature type="binding site" evidence="7">
    <location>
        <position position="85"/>
    </location>
    <ligand>
        <name>Mg(2+)</name>
        <dbReference type="ChEBI" id="CHEBI:18420"/>
        <label>1</label>
        <note>catalytic</note>
    </ligand>
</feature>
<comment type="similarity">
    <text evidence="3 8">Belongs to the inositol monophosphatase superfamily.</text>
</comment>
<protein>
    <recommendedName>
        <fullName evidence="8">Inositol-1-monophosphatase</fullName>
        <ecNumber evidence="8">3.1.3.25</ecNumber>
    </recommendedName>
</protein>
<feature type="binding site" evidence="7">
    <location>
        <position position="210"/>
    </location>
    <ligand>
        <name>Mg(2+)</name>
        <dbReference type="ChEBI" id="CHEBI:18420"/>
        <label>1</label>
        <note>catalytic</note>
    </ligand>
</feature>
<feature type="binding site" evidence="7">
    <location>
        <position position="84"/>
    </location>
    <ligand>
        <name>Mg(2+)</name>
        <dbReference type="ChEBI" id="CHEBI:18420"/>
        <label>1</label>
        <note>catalytic</note>
    </ligand>
</feature>